<feature type="compositionally biased region" description="Low complexity" evidence="9">
    <location>
        <begin position="1"/>
        <end position="18"/>
    </location>
</feature>
<evidence type="ECO:0000313" key="11">
    <source>
        <dbReference type="Proteomes" id="UP000077868"/>
    </source>
</evidence>
<dbReference type="KEGG" id="ndk:I601_2214"/>
<dbReference type="PANTHER" id="PTHR40438">
    <property type="entry name" value="PYRUVOYL-DEPENDENT ARGININE DECARBOXYLASE"/>
    <property type="match status" value="1"/>
</dbReference>
<gene>
    <name evidence="10" type="ORF">I601_2214</name>
</gene>
<comment type="similarity">
    <text evidence="2">Belongs to the pyruvoyl-dependent arginine decarboxylase family.</text>
</comment>
<organism evidence="10 11">
    <name type="scientific">Nocardioides dokdonensis FR1436</name>
    <dbReference type="NCBI Taxonomy" id="1300347"/>
    <lineage>
        <taxon>Bacteria</taxon>
        <taxon>Bacillati</taxon>
        <taxon>Actinomycetota</taxon>
        <taxon>Actinomycetes</taxon>
        <taxon>Propionibacteriales</taxon>
        <taxon>Nocardioidaceae</taxon>
        <taxon>Nocardioides</taxon>
    </lineage>
</organism>
<feature type="region of interest" description="Disordered" evidence="9">
    <location>
        <begin position="1"/>
        <end position="31"/>
    </location>
</feature>
<dbReference type="SFLD" id="SFLDS00055">
    <property type="entry name" value="Pyruvoyl-Dependent_Histidine/A"/>
    <property type="match status" value="1"/>
</dbReference>
<keyword evidence="11" id="KW-1185">Reference proteome</keyword>
<dbReference type="Pfam" id="PF01862">
    <property type="entry name" value="PvlArgDC"/>
    <property type="match status" value="1"/>
</dbReference>
<reference evidence="10 11" key="1">
    <citation type="submission" date="2016-03" db="EMBL/GenBank/DDBJ databases">
        <title>Complete genome sequence of a soil Actinobacterium, Nocardioides dokdonensis FR1436.</title>
        <authorList>
            <person name="Kwon S.-K."/>
            <person name="Kim K."/>
            <person name="Kim J.F."/>
        </authorList>
    </citation>
    <scope>NUCLEOTIDE SEQUENCE [LARGE SCALE GENOMIC DNA]</scope>
    <source>
        <strain evidence="10 11">FR1436</strain>
    </source>
</reference>
<evidence type="ECO:0000256" key="2">
    <source>
        <dbReference type="ARBA" id="ARBA00008611"/>
    </source>
</evidence>
<dbReference type="InterPro" id="IPR002724">
    <property type="entry name" value="Pyruvoyl-dep_arg_deCO2ase"/>
</dbReference>
<proteinExistence type="inferred from homology"/>
<sequence length="179" mass="18260">MDSAPLLDLGDDAASAAPPVGPRITVRTGSGTGRTRLSAFDAALRAAGVADLNLVTLSSVVPPGSTVVESHEPLAHTHGDRLWCVLASAGAEQHGEVVWAGLGWARETRGGAGVFVEHHSGSEEALRTQIALSLEDLCASRGWTAVESHTVVASAECVSDPVCALAVAAYEVQGWGTGG</sequence>
<comment type="cofactor">
    <cofactor evidence="1">
        <name>pyruvate</name>
        <dbReference type="ChEBI" id="CHEBI:15361"/>
    </cofactor>
</comment>
<comment type="catalytic activity">
    <reaction evidence="8">
        <text>L-arginine + H(+) = agmatine + CO2</text>
        <dbReference type="Rhea" id="RHEA:17641"/>
        <dbReference type="ChEBI" id="CHEBI:15378"/>
        <dbReference type="ChEBI" id="CHEBI:16526"/>
        <dbReference type="ChEBI" id="CHEBI:32682"/>
        <dbReference type="ChEBI" id="CHEBI:58145"/>
        <dbReference type="EC" id="4.1.1.19"/>
    </reaction>
</comment>
<evidence type="ECO:0000256" key="5">
    <source>
        <dbReference type="ARBA" id="ARBA00022793"/>
    </source>
</evidence>
<dbReference type="Gene3D" id="3.50.20.10">
    <property type="entry name" value="Pyruvoyl-Dependent Histidine Decarboxylase, subunit B"/>
    <property type="match status" value="1"/>
</dbReference>
<dbReference type="InterPro" id="IPR016104">
    <property type="entry name" value="Pyr-dep_his/arg-deCO2ase"/>
</dbReference>
<evidence type="ECO:0000256" key="4">
    <source>
        <dbReference type="ARBA" id="ARBA00014727"/>
    </source>
</evidence>
<name>A0A1A9GK22_9ACTN</name>
<evidence type="ECO:0000256" key="9">
    <source>
        <dbReference type="SAM" id="MobiDB-lite"/>
    </source>
</evidence>
<dbReference type="EMBL" id="CP015079">
    <property type="protein sequence ID" value="ANH38639.1"/>
    <property type="molecule type" value="Genomic_DNA"/>
</dbReference>
<dbReference type="STRING" id="1300347.I601_2214"/>
<evidence type="ECO:0000256" key="3">
    <source>
        <dbReference type="ARBA" id="ARBA00012426"/>
    </source>
</evidence>
<accession>A0A1A9GK22</accession>
<keyword evidence="6" id="KW-0456">Lyase</keyword>
<keyword evidence="5" id="KW-0210">Decarboxylase</keyword>
<dbReference type="GO" id="GO:0008792">
    <property type="term" value="F:arginine decarboxylase activity"/>
    <property type="evidence" value="ECO:0007669"/>
    <property type="project" value="UniProtKB-EC"/>
</dbReference>
<evidence type="ECO:0000256" key="1">
    <source>
        <dbReference type="ARBA" id="ARBA00001928"/>
    </source>
</evidence>
<dbReference type="PANTHER" id="PTHR40438:SF1">
    <property type="entry name" value="PYRUVOYL-DEPENDENT ARGININE DECARBOXYLASE"/>
    <property type="match status" value="1"/>
</dbReference>
<dbReference type="GO" id="GO:0006527">
    <property type="term" value="P:L-arginine catabolic process"/>
    <property type="evidence" value="ECO:0007669"/>
    <property type="project" value="InterPro"/>
</dbReference>
<dbReference type="EC" id="4.1.1.19" evidence="3"/>
<evidence type="ECO:0000256" key="7">
    <source>
        <dbReference type="ARBA" id="ARBA00023317"/>
    </source>
</evidence>
<evidence type="ECO:0000256" key="6">
    <source>
        <dbReference type="ARBA" id="ARBA00023239"/>
    </source>
</evidence>
<dbReference type="RefSeq" id="WP_169834690.1">
    <property type="nucleotide sequence ID" value="NZ_CP015079.1"/>
</dbReference>
<dbReference type="Proteomes" id="UP000077868">
    <property type="component" value="Chromosome"/>
</dbReference>
<keyword evidence="7" id="KW-0670">Pyruvate</keyword>
<dbReference type="SFLD" id="SFLDG01170">
    <property type="entry name" value="Pyruvoyl-dependent_arginine_de"/>
    <property type="match status" value="1"/>
</dbReference>
<dbReference type="PATRIC" id="fig|1300347.3.peg.2208"/>
<protein>
    <recommendedName>
        <fullName evidence="4">Pyruvoyl-dependent arginine decarboxylase AaxB</fullName>
        <ecNumber evidence="3">4.1.1.19</ecNumber>
    </recommendedName>
</protein>
<dbReference type="AlphaFoldDB" id="A0A1A9GK22"/>
<dbReference type="SUPFAM" id="SSF56271">
    <property type="entry name" value="Pyruvoyl-dependent histidine and arginine decarboxylases"/>
    <property type="match status" value="1"/>
</dbReference>
<evidence type="ECO:0000256" key="8">
    <source>
        <dbReference type="ARBA" id="ARBA00049309"/>
    </source>
</evidence>
<evidence type="ECO:0000313" key="10">
    <source>
        <dbReference type="EMBL" id="ANH38639.1"/>
    </source>
</evidence>
<dbReference type="InterPro" id="IPR016105">
    <property type="entry name" value="Pyr-dep_his/arg-deCO2ase_sand"/>
</dbReference>